<dbReference type="PATRIC" id="fig|69014.16.peg.166"/>
<evidence type="ECO:0000313" key="1">
    <source>
        <dbReference type="EMBL" id="BAD84355.1"/>
    </source>
</evidence>
<gene>
    <name evidence="1" type="ordered locus">TK0166</name>
</gene>
<dbReference type="EMBL" id="AP006878">
    <property type="protein sequence ID" value="BAD84355.1"/>
    <property type="molecule type" value="Genomic_DNA"/>
</dbReference>
<dbReference type="AlphaFoldDB" id="Q5JFL5"/>
<organism evidence="1 2">
    <name type="scientific">Thermococcus kodakarensis (strain ATCC BAA-918 / JCM 12380 / KOD1)</name>
    <name type="common">Pyrococcus kodakaraensis (strain KOD1)</name>
    <dbReference type="NCBI Taxonomy" id="69014"/>
    <lineage>
        <taxon>Archaea</taxon>
        <taxon>Methanobacteriati</taxon>
        <taxon>Methanobacteriota</taxon>
        <taxon>Thermococci</taxon>
        <taxon>Thermococcales</taxon>
        <taxon>Thermococcaceae</taxon>
        <taxon>Thermococcus</taxon>
    </lineage>
</organism>
<dbReference type="InParanoid" id="Q5JFL5"/>
<dbReference type="Proteomes" id="UP000000536">
    <property type="component" value="Chromosome"/>
</dbReference>
<proteinExistence type="predicted"/>
<dbReference type="RefSeq" id="WP_011249121.1">
    <property type="nucleotide sequence ID" value="NC_006624.1"/>
</dbReference>
<dbReference type="EnsemblBacteria" id="BAD84355">
    <property type="protein sequence ID" value="BAD84355"/>
    <property type="gene ID" value="TK0166"/>
</dbReference>
<sequence length="137" mass="15095">MKLRKVLGVLLVGGLLLGLVSAWGLPVPSAASTSSCKEVWDHDVDEKSWSSEVLVWAGAHAKVLICHSRFVRIIPDQNPKSPNLVAVAQGVQLTGRAKVTEIDPDWKWAYALVEYIDPDTGKKARVYARIPHYWPPG</sequence>
<reference evidence="1 2" key="1">
    <citation type="journal article" date="2005" name="Genome Res.">
        <title>Complete genome sequence of the hyperthermophilic archaeon Thermococcus kodakaraensis KOD1 and comparison with Pyrococcus genomes.</title>
        <authorList>
            <person name="Fukui T."/>
            <person name="Atomi H."/>
            <person name="Kanai T."/>
            <person name="Matsumi R."/>
            <person name="Fujiwara S."/>
            <person name="Imanaka T."/>
        </authorList>
    </citation>
    <scope>NUCLEOTIDE SEQUENCE [LARGE SCALE GENOMIC DNA]</scope>
    <source>
        <strain evidence="2">ATCC BAA-918 / JCM 12380 / KOD1</strain>
    </source>
</reference>
<dbReference type="HOGENOM" id="CLU_163112_0_0_2"/>
<protein>
    <submittedName>
        <fullName evidence="1">Uncharacterized protein</fullName>
    </submittedName>
</protein>
<accession>Q5JFL5</accession>
<dbReference type="eggNOG" id="ENOG502N5PV">
    <property type="taxonomic scope" value="Archaea"/>
</dbReference>
<dbReference type="OrthoDB" id="102407at2157"/>
<dbReference type="STRING" id="69014.TK0166"/>
<keyword evidence="2" id="KW-1185">Reference proteome</keyword>
<name>Q5JFL5_THEKO</name>
<dbReference type="KEGG" id="tko:TK0166"/>
<evidence type="ECO:0000313" key="2">
    <source>
        <dbReference type="Proteomes" id="UP000000536"/>
    </source>
</evidence>
<dbReference type="GeneID" id="78446670"/>